<protein>
    <submittedName>
        <fullName evidence="1">Uncharacterized protein</fullName>
    </submittedName>
</protein>
<reference evidence="1" key="1">
    <citation type="submission" date="2023-04" db="EMBL/GenBank/DDBJ databases">
        <title>Draft Genome sequencing of Naganishia species isolated from polar environments using Oxford Nanopore Technology.</title>
        <authorList>
            <person name="Leo P."/>
            <person name="Venkateswaran K."/>
        </authorList>
    </citation>
    <scope>NUCLEOTIDE SEQUENCE</scope>
    <source>
        <strain evidence="1">MNA-CCFEE 5423</strain>
    </source>
</reference>
<keyword evidence="2" id="KW-1185">Reference proteome</keyword>
<dbReference type="Proteomes" id="UP001227268">
    <property type="component" value="Unassembled WGS sequence"/>
</dbReference>
<accession>A0ACC2VJI1</accession>
<name>A0ACC2VJI1_9TREE</name>
<proteinExistence type="predicted"/>
<evidence type="ECO:0000313" key="2">
    <source>
        <dbReference type="Proteomes" id="UP001227268"/>
    </source>
</evidence>
<dbReference type="EMBL" id="JASBWT010000013">
    <property type="protein sequence ID" value="KAJ9099298.1"/>
    <property type="molecule type" value="Genomic_DNA"/>
</dbReference>
<organism evidence="1 2">
    <name type="scientific">Naganishia friedmannii</name>
    <dbReference type="NCBI Taxonomy" id="89922"/>
    <lineage>
        <taxon>Eukaryota</taxon>
        <taxon>Fungi</taxon>
        <taxon>Dikarya</taxon>
        <taxon>Basidiomycota</taxon>
        <taxon>Agaricomycotina</taxon>
        <taxon>Tremellomycetes</taxon>
        <taxon>Filobasidiales</taxon>
        <taxon>Filobasidiaceae</taxon>
        <taxon>Naganishia</taxon>
    </lineage>
</organism>
<comment type="caution">
    <text evidence="1">The sequence shown here is derived from an EMBL/GenBank/DDBJ whole genome shotgun (WGS) entry which is preliminary data.</text>
</comment>
<gene>
    <name evidence="1" type="ORF">QFC21_004179</name>
</gene>
<evidence type="ECO:0000313" key="1">
    <source>
        <dbReference type="EMBL" id="KAJ9099298.1"/>
    </source>
</evidence>
<sequence>MASTGASLLCAAAVVAAIWVYLRRQTTPPPAPSPNALPSLLIPCITSHRRFLPATAIHSFSYPLIYLGLDLEELESGSLDLPASRGFVYGGNPWTSILGIQADSYLDISTPRPDVSFRQRLLGLLASNGVQEHEVGRVWLLTMPSYIGKSGINPLTTYFVYRKPGSEKGSEQREGGLLCVVLEVHNTFEERHLYVLRTGVNEDAEASTSGHHHHRWTFPRSFHVSPFNNRAGYYRLEIQDPFHPSSSTPIPKFKVTLNLLTTSKEPKLFAVLMNHPTQQPGPITLRNILIKVLWKQPLSLLMTTPRILAQAWVLHYRKGLVVYPRPEPEFVGAAASSANAGEEEGDGEGTVTPYSSEDSDTILVPLPLSEHSSTRTPTTPTTTKRTDLEPTWNPVESDLLKVGRTIGWQAVAGTERYAERRLVGPWLRARCEELGVGVRFRFTNQERRELVIASSKGRKQGPTLRITTRHPNFFTQLVCSETPRHFLLAAKADLHTYVSSADLFERVFAPVNGATEGIVERERALSWDEEWAARIRRNHLFFFLSFATKPPPLEILHLPPRHFLHHSPDQSAHHLTLFQRMMVVYIVGLTYGMDRLEQWIMYAANARFVEGQEPWGVWRRVVDSYWRHADVDSRLGGNRAAVAGRGEVAVQRQLEMDKRWGSVVAPGEGGYQ</sequence>